<sequence>MKNFFLLAVIALSTLTSFAQGSNGGLSNLQGTQSNSLGQSMDALNSRGSWLPNKSRYSVDGTPLAFEEGDNKLILVAKDGTKFNIPNGNYNAQSDQFVSVLNKDSIYVMNTLTIDFALLNNKKMKRFSGEKERARYYEVLASHDSIYILKKRVAKIKPGGVNKMTQARTSNDRYYMVEDLYIKNGEELEELKLKKKLISELFSDKESQMKKYIKESDLNIKEESDFVKIFNYYTTL</sequence>
<evidence type="ECO:0000313" key="3">
    <source>
        <dbReference type="Proteomes" id="UP000324358"/>
    </source>
</evidence>
<dbReference type="AlphaFoldDB" id="A0A5D0QPI3"/>
<reference evidence="2 3" key="1">
    <citation type="submission" date="2019-08" db="EMBL/GenBank/DDBJ databases">
        <title>Genomes of Antarctic Bizionia species.</title>
        <authorList>
            <person name="Bowman J.P."/>
        </authorList>
    </citation>
    <scope>NUCLEOTIDE SEQUENCE [LARGE SCALE GENOMIC DNA]</scope>
    <source>
        <strain evidence="2 3">APA-1</strain>
    </source>
</reference>
<keyword evidence="3" id="KW-1185">Reference proteome</keyword>
<evidence type="ECO:0000256" key="1">
    <source>
        <dbReference type="SAM" id="SignalP"/>
    </source>
</evidence>
<protein>
    <recommendedName>
        <fullName evidence="4">Secreted protein</fullName>
    </recommendedName>
</protein>
<dbReference type="EMBL" id="VSKL01000008">
    <property type="protein sequence ID" value="TYB70611.1"/>
    <property type="molecule type" value="Genomic_DNA"/>
</dbReference>
<dbReference type="RefSeq" id="WP_066252551.1">
    <property type="nucleotide sequence ID" value="NZ_VSKL01000008.1"/>
</dbReference>
<keyword evidence="1" id="KW-0732">Signal</keyword>
<comment type="caution">
    <text evidence="2">The sequence shown here is derived from an EMBL/GenBank/DDBJ whole genome shotgun (WGS) entry which is preliminary data.</text>
</comment>
<organism evidence="2 3">
    <name type="scientific">Bizionia algoritergicola</name>
    <dbReference type="NCBI Taxonomy" id="291187"/>
    <lineage>
        <taxon>Bacteria</taxon>
        <taxon>Pseudomonadati</taxon>
        <taxon>Bacteroidota</taxon>
        <taxon>Flavobacteriia</taxon>
        <taxon>Flavobacteriales</taxon>
        <taxon>Flavobacteriaceae</taxon>
        <taxon>Bizionia</taxon>
    </lineage>
</organism>
<feature type="chain" id="PRO_5022878309" description="Secreted protein" evidence="1">
    <location>
        <begin position="22"/>
        <end position="236"/>
    </location>
</feature>
<feature type="signal peptide" evidence="1">
    <location>
        <begin position="1"/>
        <end position="21"/>
    </location>
</feature>
<name>A0A5D0QPI3_9FLAO</name>
<dbReference type="Proteomes" id="UP000324358">
    <property type="component" value="Unassembled WGS sequence"/>
</dbReference>
<evidence type="ECO:0000313" key="2">
    <source>
        <dbReference type="EMBL" id="TYB70611.1"/>
    </source>
</evidence>
<evidence type="ECO:0008006" key="4">
    <source>
        <dbReference type="Google" id="ProtNLM"/>
    </source>
</evidence>
<proteinExistence type="predicted"/>
<dbReference type="OrthoDB" id="1442023at2"/>
<gene>
    <name evidence="2" type="ORF">ES675_15680</name>
</gene>
<accession>A0A5D0QPI3</accession>